<keyword evidence="6" id="KW-0413">Isomerase</keyword>
<protein>
    <submittedName>
        <fullName evidence="11">Phosphoglucomutase</fullName>
    </submittedName>
</protein>
<reference evidence="12" key="1">
    <citation type="submission" date="2016-10" db="EMBL/GenBank/DDBJ databases">
        <authorList>
            <person name="Varghese N."/>
            <person name="Submissions S."/>
        </authorList>
    </citation>
    <scope>NUCLEOTIDE SEQUENCE [LARGE SCALE GENOMIC DNA]</scope>
    <source>
        <strain evidence="12">DSM 19891</strain>
    </source>
</reference>
<dbReference type="Pfam" id="PF02879">
    <property type="entry name" value="PGM_PMM_II"/>
    <property type="match status" value="1"/>
</dbReference>
<evidence type="ECO:0000313" key="12">
    <source>
        <dbReference type="Proteomes" id="UP000199462"/>
    </source>
</evidence>
<comment type="cofactor">
    <cofactor evidence="1">
        <name>Mg(2+)</name>
        <dbReference type="ChEBI" id="CHEBI:18420"/>
    </cofactor>
</comment>
<feature type="domain" description="Alpha-D-phosphohexomutase alpha/beta/alpha" evidence="10">
    <location>
        <begin position="317"/>
        <end position="437"/>
    </location>
</feature>
<evidence type="ECO:0000256" key="4">
    <source>
        <dbReference type="ARBA" id="ARBA00022723"/>
    </source>
</evidence>
<evidence type="ECO:0000256" key="5">
    <source>
        <dbReference type="ARBA" id="ARBA00022842"/>
    </source>
</evidence>
<dbReference type="STRING" id="440514.SAMN04488010_2448"/>
<dbReference type="GO" id="GO:0005975">
    <property type="term" value="P:carbohydrate metabolic process"/>
    <property type="evidence" value="ECO:0007669"/>
    <property type="project" value="InterPro"/>
</dbReference>
<evidence type="ECO:0000256" key="7">
    <source>
        <dbReference type="RuleBase" id="RU004326"/>
    </source>
</evidence>
<dbReference type="PROSITE" id="PS00710">
    <property type="entry name" value="PGM_PMM"/>
    <property type="match status" value="1"/>
</dbReference>
<evidence type="ECO:0000259" key="8">
    <source>
        <dbReference type="Pfam" id="PF02878"/>
    </source>
</evidence>
<dbReference type="SUPFAM" id="SSF53738">
    <property type="entry name" value="Phosphoglucomutase, first 3 domains"/>
    <property type="match status" value="3"/>
</dbReference>
<dbReference type="Gene3D" id="3.30.310.50">
    <property type="entry name" value="Alpha-D-phosphohexomutase, C-terminal domain"/>
    <property type="match status" value="1"/>
</dbReference>
<dbReference type="Pfam" id="PF02878">
    <property type="entry name" value="PGM_PMM_I"/>
    <property type="match status" value="1"/>
</dbReference>
<dbReference type="GO" id="GO:0006166">
    <property type="term" value="P:purine ribonucleoside salvage"/>
    <property type="evidence" value="ECO:0007669"/>
    <property type="project" value="TreeGrafter"/>
</dbReference>
<dbReference type="PANTHER" id="PTHR45745">
    <property type="entry name" value="PHOSPHOMANNOMUTASE 45A"/>
    <property type="match status" value="1"/>
</dbReference>
<evidence type="ECO:0000313" key="11">
    <source>
        <dbReference type="EMBL" id="SFR75307.1"/>
    </source>
</evidence>
<evidence type="ECO:0000256" key="1">
    <source>
        <dbReference type="ARBA" id="ARBA00001946"/>
    </source>
</evidence>
<organism evidence="11 12">
    <name type="scientific">Maribacter stanieri</name>
    <dbReference type="NCBI Taxonomy" id="440514"/>
    <lineage>
        <taxon>Bacteria</taxon>
        <taxon>Pseudomonadati</taxon>
        <taxon>Bacteroidota</taxon>
        <taxon>Flavobacteriia</taxon>
        <taxon>Flavobacteriales</taxon>
        <taxon>Flavobacteriaceae</taxon>
        <taxon>Maribacter</taxon>
    </lineage>
</organism>
<keyword evidence="3" id="KW-0597">Phosphoprotein</keyword>
<feature type="domain" description="Alpha-D-phosphohexomutase alpha/beta/alpha" evidence="8">
    <location>
        <begin position="43"/>
        <end position="179"/>
    </location>
</feature>
<dbReference type="PANTHER" id="PTHR45745:SF1">
    <property type="entry name" value="PHOSPHOGLUCOMUTASE 2B-RELATED"/>
    <property type="match status" value="1"/>
</dbReference>
<dbReference type="InterPro" id="IPR005844">
    <property type="entry name" value="A-D-PHexomutase_a/b/a-I"/>
</dbReference>
<keyword evidence="12" id="KW-1185">Reference proteome</keyword>
<dbReference type="GO" id="GO:0008973">
    <property type="term" value="F:phosphopentomutase activity"/>
    <property type="evidence" value="ECO:0007669"/>
    <property type="project" value="TreeGrafter"/>
</dbReference>
<dbReference type="EMBL" id="FOYX01000002">
    <property type="protein sequence ID" value="SFR75307.1"/>
    <property type="molecule type" value="Genomic_DNA"/>
</dbReference>
<keyword evidence="4 7" id="KW-0479">Metal-binding</keyword>
<dbReference type="Pfam" id="PF02880">
    <property type="entry name" value="PGM_PMM_III"/>
    <property type="match status" value="1"/>
</dbReference>
<keyword evidence="5 7" id="KW-0460">Magnesium</keyword>
<dbReference type="InterPro" id="IPR005841">
    <property type="entry name" value="Alpha-D-phosphohexomutase_SF"/>
</dbReference>
<dbReference type="RefSeq" id="WP_091903249.1">
    <property type="nucleotide sequence ID" value="NZ_FOYX01000002.1"/>
</dbReference>
<feature type="domain" description="Alpha-D-phosphohexomutase alpha/beta/alpha" evidence="9">
    <location>
        <begin position="210"/>
        <end position="305"/>
    </location>
</feature>
<dbReference type="InterPro" id="IPR005846">
    <property type="entry name" value="A-D-PHexomutase_a/b/a-III"/>
</dbReference>
<dbReference type="InterPro" id="IPR016055">
    <property type="entry name" value="A-D-PHexomutase_a/b/a-I/II/III"/>
</dbReference>
<gene>
    <name evidence="11" type="ORF">SAMN04488010_2448</name>
</gene>
<dbReference type="Proteomes" id="UP000199462">
    <property type="component" value="Unassembled WGS sequence"/>
</dbReference>
<evidence type="ECO:0000259" key="9">
    <source>
        <dbReference type="Pfam" id="PF02879"/>
    </source>
</evidence>
<dbReference type="InterPro" id="IPR036900">
    <property type="entry name" value="A-D-PHexomutase_C_sf"/>
</dbReference>
<dbReference type="InterPro" id="IPR005845">
    <property type="entry name" value="A-D-PHexomutase_a/b/a-II"/>
</dbReference>
<dbReference type="Gene3D" id="3.40.120.10">
    <property type="entry name" value="Alpha-D-Glucose-1,6-Bisphosphate, subunit A, domain 3"/>
    <property type="match status" value="3"/>
</dbReference>
<dbReference type="AlphaFoldDB" id="A0A1I6J8J8"/>
<dbReference type="InterPro" id="IPR016066">
    <property type="entry name" value="A-D-PHexomutase_CS"/>
</dbReference>
<evidence type="ECO:0000256" key="2">
    <source>
        <dbReference type="ARBA" id="ARBA00010231"/>
    </source>
</evidence>
<sequence length="569" mass="63272">MDNILETAKSWLTDFFDPAVKKEIEHLIANDKEELNDRFYKNMEFGTGGMRGVMGVGTNRINKYTLGKSTQGLSNYLNEVYKNEEIKVVIAFDCRHNSDTLARTVAEVFSANNIKVYLFSDLRTTPELSFAVRHLNCHAGIVLTASHNPPEYNGYKVYWTDGGQIVPPQDGKIIAEINSLNIEDIKFKANENLIQVIDKEVDEAFIAQSVDAGNFNADGKDDFKIVFTSLHGTSITAIPEVLKRGRYENVTIIEEQAKPDGNFPTVKSPNPEEPEALSMAVKKAEEIGADMVVGTDPDSDRLGIAVRNLDGEMEIVNGNQAMVLMTKFLLEKRKEKGFKGNEFIATTIVSTPMMEAMAKAYGVEFKTALTGFKWIGKMIKDFPESDFIGGGEESFGYMVGDFVRDKDAVTSTLLACEIASQAKANGSSFYKDLIQCYVDYGFYKEHLVSITKKGISGAEEIKQMLKDFKENPVESVAGSKVKWIEDYNTSIAKNVLTGEEKTIDIPKSNVLIYETEDGTRIAARPSGTEPKVKFYISTNTKLEKTEDYKKVAAELDNKVKSILAELNLA</sequence>
<comment type="similarity">
    <text evidence="2 7">Belongs to the phosphohexose mutase family.</text>
</comment>
<evidence type="ECO:0000259" key="10">
    <source>
        <dbReference type="Pfam" id="PF02880"/>
    </source>
</evidence>
<evidence type="ECO:0000256" key="3">
    <source>
        <dbReference type="ARBA" id="ARBA00022553"/>
    </source>
</evidence>
<name>A0A1I6J8J8_9FLAO</name>
<accession>A0A1I6J8J8</accession>
<dbReference type="CDD" id="cd05799">
    <property type="entry name" value="PGM2"/>
    <property type="match status" value="1"/>
</dbReference>
<dbReference type="GO" id="GO:0000287">
    <property type="term" value="F:magnesium ion binding"/>
    <property type="evidence" value="ECO:0007669"/>
    <property type="project" value="InterPro"/>
</dbReference>
<dbReference type="PRINTS" id="PR00509">
    <property type="entry name" value="PGMPMM"/>
</dbReference>
<proteinExistence type="inferred from homology"/>
<evidence type="ECO:0000256" key="6">
    <source>
        <dbReference type="ARBA" id="ARBA00023235"/>
    </source>
</evidence>
<dbReference type="SUPFAM" id="SSF55957">
    <property type="entry name" value="Phosphoglucomutase, C-terminal domain"/>
    <property type="match status" value="1"/>
</dbReference>